<name>F3QR11_9BACT</name>
<dbReference type="AlphaFoldDB" id="F3QR11"/>
<protein>
    <submittedName>
        <fullName evidence="1">Uncharacterized protein</fullName>
    </submittedName>
</protein>
<proteinExistence type="predicted"/>
<keyword evidence="2" id="KW-1185">Reference proteome</keyword>
<gene>
    <name evidence="1" type="ORF">HMPREF9442_00605</name>
</gene>
<evidence type="ECO:0000313" key="2">
    <source>
        <dbReference type="Proteomes" id="UP000005546"/>
    </source>
</evidence>
<dbReference type="STRING" id="762982.HMPREF9442_00605"/>
<dbReference type="EMBL" id="AFBR01000020">
    <property type="protein sequence ID" value="EGG56265.1"/>
    <property type="molecule type" value="Genomic_DNA"/>
</dbReference>
<comment type="caution">
    <text evidence="1">The sequence shown here is derived from an EMBL/GenBank/DDBJ whole genome shotgun (WGS) entry which is preliminary data.</text>
</comment>
<dbReference type="Proteomes" id="UP000005546">
    <property type="component" value="Unassembled WGS sequence"/>
</dbReference>
<evidence type="ECO:0000313" key="1">
    <source>
        <dbReference type="EMBL" id="EGG56265.1"/>
    </source>
</evidence>
<reference evidence="1 2" key="1">
    <citation type="submission" date="2011-02" db="EMBL/GenBank/DDBJ databases">
        <authorList>
            <person name="Weinstock G."/>
            <person name="Sodergren E."/>
            <person name="Clifton S."/>
            <person name="Fulton L."/>
            <person name="Fulton B."/>
            <person name="Courtney L."/>
            <person name="Fronick C."/>
            <person name="Harrison M."/>
            <person name="Strong C."/>
            <person name="Farmer C."/>
            <person name="Delahaunty K."/>
            <person name="Markovic C."/>
            <person name="Hall O."/>
            <person name="Minx P."/>
            <person name="Tomlinson C."/>
            <person name="Mitreva M."/>
            <person name="Hou S."/>
            <person name="Chen J."/>
            <person name="Wollam A."/>
            <person name="Pepin K.H."/>
            <person name="Johnson M."/>
            <person name="Bhonagiri V."/>
            <person name="Zhang X."/>
            <person name="Suruliraj S."/>
            <person name="Warren W."/>
            <person name="Chinwalla A."/>
            <person name="Mardis E.R."/>
            <person name="Wilson R.K."/>
        </authorList>
    </citation>
    <scope>NUCLEOTIDE SEQUENCE [LARGE SCALE GENOMIC DNA]</scope>
    <source>
        <strain evidence="1 2">YIT 11841</strain>
    </source>
</reference>
<sequence length="52" mass="6069">MTTHDHQIEEKKAFFPLPHTTCSPIPHRLADIYEKLCGEKKCFLQRTEKSLA</sequence>
<dbReference type="HOGENOM" id="CLU_3082877_0_0_10"/>
<organism evidence="1 2">
    <name type="scientific">Paraprevotella xylaniphila YIT 11841</name>
    <dbReference type="NCBI Taxonomy" id="762982"/>
    <lineage>
        <taxon>Bacteria</taxon>
        <taxon>Pseudomonadati</taxon>
        <taxon>Bacteroidota</taxon>
        <taxon>Bacteroidia</taxon>
        <taxon>Bacteroidales</taxon>
        <taxon>Prevotellaceae</taxon>
        <taxon>Paraprevotella</taxon>
    </lineage>
</organism>
<accession>F3QR11</accession>